<sequence length="114" mass="13058">MYLHKISFYCQTLFFVHRSSEVSKTTGYVSSYFNPTRQLSTKLSRKLQHSKRPGLNARSYQQRHPATQPAVHSSSPWMYTKRPAALLPDTAQGHVSPIVRIGQIHEVETLEMSI</sequence>
<evidence type="ECO:0000313" key="2">
    <source>
        <dbReference type="EMBL" id="CAG6725713.1"/>
    </source>
</evidence>
<dbReference type="EMBL" id="HBUF01370019">
    <property type="protein sequence ID" value="CAG6725713.1"/>
    <property type="molecule type" value="Transcribed_RNA"/>
</dbReference>
<name>A0A8D9DNC0_9HEMI</name>
<feature type="region of interest" description="Disordered" evidence="1">
    <location>
        <begin position="47"/>
        <end position="75"/>
    </location>
</feature>
<feature type="compositionally biased region" description="Polar residues" evidence="1">
    <location>
        <begin position="58"/>
        <end position="75"/>
    </location>
</feature>
<organism evidence="2">
    <name type="scientific">Cacopsylla melanoneura</name>
    <dbReference type="NCBI Taxonomy" id="428564"/>
    <lineage>
        <taxon>Eukaryota</taxon>
        <taxon>Metazoa</taxon>
        <taxon>Ecdysozoa</taxon>
        <taxon>Arthropoda</taxon>
        <taxon>Hexapoda</taxon>
        <taxon>Insecta</taxon>
        <taxon>Pterygota</taxon>
        <taxon>Neoptera</taxon>
        <taxon>Paraneoptera</taxon>
        <taxon>Hemiptera</taxon>
        <taxon>Sternorrhyncha</taxon>
        <taxon>Psylloidea</taxon>
        <taxon>Psyllidae</taxon>
        <taxon>Psyllinae</taxon>
        <taxon>Cacopsylla</taxon>
    </lineage>
</organism>
<accession>A0A8D9DNC0</accession>
<protein>
    <submittedName>
        <fullName evidence="2">Uncharacterized protein</fullName>
    </submittedName>
</protein>
<proteinExistence type="predicted"/>
<dbReference type="AlphaFoldDB" id="A0A8D9DNC0"/>
<evidence type="ECO:0000256" key="1">
    <source>
        <dbReference type="SAM" id="MobiDB-lite"/>
    </source>
</evidence>
<reference evidence="2" key="1">
    <citation type="submission" date="2021-05" db="EMBL/GenBank/DDBJ databases">
        <authorList>
            <person name="Alioto T."/>
            <person name="Alioto T."/>
            <person name="Gomez Garrido J."/>
        </authorList>
    </citation>
    <scope>NUCLEOTIDE SEQUENCE</scope>
</reference>